<dbReference type="GO" id="GO:0030288">
    <property type="term" value="C:outer membrane-bounded periplasmic space"/>
    <property type="evidence" value="ECO:0007669"/>
    <property type="project" value="TreeGrafter"/>
</dbReference>
<dbReference type="InterPro" id="IPR050695">
    <property type="entry name" value="N-acetylmuramoyl_amidase_3"/>
</dbReference>
<name>A0A1I0JQJ3_9FIRM</name>
<dbReference type="PANTHER" id="PTHR30404:SF8">
    <property type="entry name" value="AUTOLYSIN PH-RELATED"/>
    <property type="match status" value="1"/>
</dbReference>
<sequence>MRVYISPSSQTENVGVGSYGTEAARMQQLSNIVVAALRNMGHTVYGGDNSLTLSQRIQASNNTGVDCHVALHSNAGGGTGPEVWYYSTSNNGKRLAQNILAEIEDVSGCPKSRGVKGSTDYAELKQTSAPAVIVEVAFHDNASDVNWIIGHMNEIGQAIANGINAF</sequence>
<dbReference type="CDD" id="cd02696">
    <property type="entry name" value="MurNAc-LAA"/>
    <property type="match status" value="1"/>
</dbReference>
<evidence type="ECO:0000313" key="7">
    <source>
        <dbReference type="Proteomes" id="UP000719916"/>
    </source>
</evidence>
<protein>
    <submittedName>
        <fullName evidence="4">N-acetylmuramoyl-L-alanine amidase</fullName>
    </submittedName>
</protein>
<reference evidence="4 5" key="1">
    <citation type="submission" date="2016-10" db="EMBL/GenBank/DDBJ databases">
        <authorList>
            <person name="Varghese N."/>
            <person name="Submissions S."/>
        </authorList>
    </citation>
    <scope>NUCLEOTIDE SEQUENCE [LARGE SCALE GENOMIC DNA]</scope>
    <source>
        <strain evidence="4 5">NLAE-zl-C196</strain>
    </source>
</reference>
<dbReference type="Gene3D" id="3.40.630.40">
    <property type="entry name" value="Zn-dependent exopeptidases"/>
    <property type="match status" value="1"/>
</dbReference>
<evidence type="ECO:0000313" key="6">
    <source>
        <dbReference type="Proteomes" id="UP000501069"/>
    </source>
</evidence>
<dbReference type="GO" id="GO:0009253">
    <property type="term" value="P:peptidoglycan catabolic process"/>
    <property type="evidence" value="ECO:0007669"/>
    <property type="project" value="InterPro"/>
</dbReference>
<dbReference type="EMBL" id="JAAISW010000031">
    <property type="protein sequence ID" value="NSJ45195.1"/>
    <property type="molecule type" value="Genomic_DNA"/>
</dbReference>
<organism evidence="4 5">
    <name type="scientific">Enterocloster clostridioformis</name>
    <dbReference type="NCBI Taxonomy" id="1531"/>
    <lineage>
        <taxon>Bacteria</taxon>
        <taxon>Bacillati</taxon>
        <taxon>Bacillota</taxon>
        <taxon>Clostridia</taxon>
        <taxon>Lachnospirales</taxon>
        <taxon>Lachnospiraceae</taxon>
        <taxon>Enterocloster</taxon>
    </lineage>
</organism>
<dbReference type="Proteomes" id="UP000719916">
    <property type="component" value="Unassembled WGS sequence"/>
</dbReference>
<dbReference type="GO" id="GO:0008745">
    <property type="term" value="F:N-acetylmuramoyl-L-alanine amidase activity"/>
    <property type="evidence" value="ECO:0007669"/>
    <property type="project" value="InterPro"/>
</dbReference>
<gene>
    <name evidence="3" type="ORF">FOC47_13975</name>
    <name evidence="2" type="ORF">G5B26_16720</name>
    <name evidence="4" type="ORF">SAMN05216521_10657</name>
</gene>
<dbReference type="Proteomes" id="UP000182121">
    <property type="component" value="Unassembled WGS sequence"/>
</dbReference>
<evidence type="ECO:0000313" key="2">
    <source>
        <dbReference type="EMBL" id="NSJ45195.1"/>
    </source>
</evidence>
<dbReference type="Proteomes" id="UP000501069">
    <property type="component" value="Chromosome"/>
</dbReference>
<dbReference type="EMBL" id="CP050964">
    <property type="protein sequence ID" value="QIX91549.1"/>
    <property type="molecule type" value="Genomic_DNA"/>
</dbReference>
<dbReference type="PANTHER" id="PTHR30404">
    <property type="entry name" value="N-ACETYLMURAMOYL-L-ALANINE AMIDASE"/>
    <property type="match status" value="1"/>
</dbReference>
<evidence type="ECO:0000259" key="1">
    <source>
        <dbReference type="SMART" id="SM00646"/>
    </source>
</evidence>
<dbReference type="InterPro" id="IPR002508">
    <property type="entry name" value="MurNAc-LAA_cat"/>
</dbReference>
<dbReference type="Pfam" id="PF01520">
    <property type="entry name" value="Amidase_3"/>
    <property type="match status" value="1"/>
</dbReference>
<dbReference type="SUPFAM" id="SSF53187">
    <property type="entry name" value="Zn-dependent exopeptidases"/>
    <property type="match status" value="1"/>
</dbReference>
<dbReference type="SMART" id="SM00646">
    <property type="entry name" value="Ami_3"/>
    <property type="match status" value="1"/>
</dbReference>
<dbReference type="GeneID" id="57962273"/>
<evidence type="ECO:0000313" key="5">
    <source>
        <dbReference type="Proteomes" id="UP000182121"/>
    </source>
</evidence>
<reference evidence="2 7" key="3">
    <citation type="journal article" date="2020" name="Cell Host Microbe">
        <title>Functional and Genomic Variation between Human-Derived Isolates of Lachnospiraceae Reveals Inter- and Intra-Species Diversity.</title>
        <authorList>
            <person name="Sorbara M.T."/>
            <person name="Littmann E.R."/>
            <person name="Fontana E."/>
            <person name="Moody T.U."/>
            <person name="Kohout C.E."/>
            <person name="Gjonbalaj M."/>
            <person name="Eaton V."/>
            <person name="Seok R."/>
            <person name="Leiner I.M."/>
            <person name="Pamer E.G."/>
        </authorList>
    </citation>
    <scope>NUCLEOTIDE SEQUENCE [LARGE SCALE GENOMIC DNA]</scope>
    <source>
        <strain evidence="2 7">MSK.2.26</strain>
    </source>
</reference>
<evidence type="ECO:0000313" key="3">
    <source>
        <dbReference type="EMBL" id="QIX91549.1"/>
    </source>
</evidence>
<proteinExistence type="predicted"/>
<reference evidence="2" key="4">
    <citation type="submission" date="2020-02" db="EMBL/GenBank/DDBJ databases">
        <authorList>
            <person name="Littmann E."/>
            <person name="Sorbara M."/>
        </authorList>
    </citation>
    <scope>NUCLEOTIDE SEQUENCE</scope>
    <source>
        <strain evidence="2">MSK.2.26</strain>
    </source>
</reference>
<dbReference type="EMBL" id="FOIO01000065">
    <property type="protein sequence ID" value="SEU12926.1"/>
    <property type="molecule type" value="Genomic_DNA"/>
</dbReference>
<dbReference type="RefSeq" id="WP_002587166.1">
    <property type="nucleotide sequence ID" value="NZ_CABKQO010000003.1"/>
</dbReference>
<reference evidence="3 6" key="2">
    <citation type="submission" date="2019-11" db="EMBL/GenBank/DDBJ databases">
        <title>FDA dAtabase for Regulatory Grade micrObial Sequences (FDA-ARGOS): Supporting development and validation of Infectious Disease Dx tests.</title>
        <authorList>
            <person name="Turner S."/>
            <person name="Byrd R."/>
            <person name="Tallon L."/>
            <person name="Sadzewicz L."/>
            <person name="Vavikolanu K."/>
            <person name="Mehta A."/>
            <person name="Aluvathingal J."/>
            <person name="Nadendla S."/>
            <person name="Myers T."/>
            <person name="Yan Y."/>
            <person name="Sichtig H."/>
        </authorList>
    </citation>
    <scope>NUCLEOTIDE SEQUENCE [LARGE SCALE GENOMIC DNA]</scope>
    <source>
        <strain evidence="3 6">FDAARGOS_739</strain>
    </source>
</reference>
<dbReference type="AlphaFoldDB" id="A0A1I0JQJ3"/>
<accession>A0A1I0JQJ3</accession>
<evidence type="ECO:0000313" key="4">
    <source>
        <dbReference type="EMBL" id="SEU12926.1"/>
    </source>
</evidence>
<feature type="domain" description="MurNAc-LAA" evidence="1">
    <location>
        <begin position="57"/>
        <end position="164"/>
    </location>
</feature>